<dbReference type="EMBL" id="CP041742">
    <property type="protein sequence ID" value="QDQ73836.1"/>
    <property type="molecule type" value="Genomic_DNA"/>
</dbReference>
<gene>
    <name evidence="2" type="ORF">FNZ56_08080</name>
</gene>
<dbReference type="OrthoDB" id="6024770at2"/>
<reference evidence="2 3" key="1">
    <citation type="submission" date="2019-07" db="EMBL/GenBank/DDBJ databases">
        <title>Lysobacter weifangensis sp. nov., isolated from bensulfuron-methyl contaminated farmland soil.</title>
        <authorList>
            <person name="Zhao H."/>
        </authorList>
    </citation>
    <scope>NUCLEOTIDE SEQUENCE [LARGE SCALE GENOMIC DNA]</scope>
    <source>
        <strain evidence="2 3">CC-Bw-6</strain>
    </source>
</reference>
<organism evidence="2 3">
    <name type="scientific">Pseudoluteimonas lycopersici</name>
    <dbReference type="NCBI Taxonomy" id="1324796"/>
    <lineage>
        <taxon>Bacteria</taxon>
        <taxon>Pseudomonadati</taxon>
        <taxon>Pseudomonadota</taxon>
        <taxon>Gammaproteobacteria</taxon>
        <taxon>Lysobacterales</taxon>
        <taxon>Lysobacteraceae</taxon>
        <taxon>Pseudoluteimonas</taxon>
    </lineage>
</organism>
<name>A0A516V5N6_9GAMM</name>
<feature type="signal peptide" evidence="1">
    <location>
        <begin position="1"/>
        <end position="25"/>
    </location>
</feature>
<dbReference type="RefSeq" id="WP_143879348.1">
    <property type="nucleotide sequence ID" value="NZ_BAABLZ010000001.1"/>
</dbReference>
<keyword evidence="1" id="KW-0732">Signal</keyword>
<evidence type="ECO:0008006" key="4">
    <source>
        <dbReference type="Google" id="ProtNLM"/>
    </source>
</evidence>
<keyword evidence="3" id="KW-1185">Reference proteome</keyword>
<sequence length="127" mass="13736">MRRSIAIARRSLLLALALLSACGTGGTSYSNRIVDNGHDVLYGKVHAEHGVARFECRASDSGVCHYTLYPGACVGKPDCGLAPLRRFAVVRGHGREIAGLRDFRVCVSIDERPVRADCEPVARVATR</sequence>
<evidence type="ECO:0000313" key="3">
    <source>
        <dbReference type="Proteomes" id="UP000315891"/>
    </source>
</evidence>
<feature type="chain" id="PRO_5021723632" description="Lipoprotein" evidence="1">
    <location>
        <begin position="26"/>
        <end position="127"/>
    </location>
</feature>
<evidence type="ECO:0000313" key="2">
    <source>
        <dbReference type="EMBL" id="QDQ73836.1"/>
    </source>
</evidence>
<dbReference type="PROSITE" id="PS51257">
    <property type="entry name" value="PROKAR_LIPOPROTEIN"/>
    <property type="match status" value="1"/>
</dbReference>
<dbReference type="AlphaFoldDB" id="A0A516V5N6"/>
<proteinExistence type="predicted"/>
<dbReference type="Proteomes" id="UP000315891">
    <property type="component" value="Chromosome"/>
</dbReference>
<evidence type="ECO:0000256" key="1">
    <source>
        <dbReference type="SAM" id="SignalP"/>
    </source>
</evidence>
<protein>
    <recommendedName>
        <fullName evidence="4">Lipoprotein</fullName>
    </recommendedName>
</protein>
<accession>A0A516V5N6</accession>